<organism evidence="2 3">
    <name type="scientific">Strongylocentrotus purpuratus</name>
    <name type="common">Purple sea urchin</name>
    <dbReference type="NCBI Taxonomy" id="7668"/>
    <lineage>
        <taxon>Eukaryota</taxon>
        <taxon>Metazoa</taxon>
        <taxon>Echinodermata</taxon>
        <taxon>Eleutherozoa</taxon>
        <taxon>Echinozoa</taxon>
        <taxon>Echinoidea</taxon>
        <taxon>Euechinoidea</taxon>
        <taxon>Echinacea</taxon>
        <taxon>Camarodonta</taxon>
        <taxon>Echinidea</taxon>
        <taxon>Strongylocentrotidae</taxon>
        <taxon>Strongylocentrotus</taxon>
    </lineage>
</organism>
<evidence type="ECO:0000256" key="1">
    <source>
        <dbReference type="SAM" id="MobiDB-lite"/>
    </source>
</evidence>
<dbReference type="Proteomes" id="UP000007110">
    <property type="component" value="Unassembled WGS sequence"/>
</dbReference>
<feature type="compositionally biased region" description="Basic and acidic residues" evidence="1">
    <location>
        <begin position="99"/>
        <end position="115"/>
    </location>
</feature>
<dbReference type="GeneID" id="115927438"/>
<name>A0A7M7T2J0_STRPU</name>
<protein>
    <submittedName>
        <fullName evidence="2">Uncharacterized protein</fullName>
    </submittedName>
</protein>
<feature type="region of interest" description="Disordered" evidence="1">
    <location>
        <begin position="134"/>
        <end position="160"/>
    </location>
</feature>
<feature type="region of interest" description="Disordered" evidence="1">
    <location>
        <begin position="49"/>
        <end position="115"/>
    </location>
</feature>
<keyword evidence="3" id="KW-1185">Reference proteome</keyword>
<dbReference type="AlphaFoldDB" id="A0A7M7T2J0"/>
<reference evidence="3" key="1">
    <citation type="submission" date="2015-02" db="EMBL/GenBank/DDBJ databases">
        <title>Genome sequencing for Strongylocentrotus purpuratus.</title>
        <authorList>
            <person name="Murali S."/>
            <person name="Liu Y."/>
            <person name="Vee V."/>
            <person name="English A."/>
            <person name="Wang M."/>
            <person name="Skinner E."/>
            <person name="Han Y."/>
            <person name="Muzny D.M."/>
            <person name="Worley K.C."/>
            <person name="Gibbs R.A."/>
        </authorList>
    </citation>
    <scope>NUCLEOTIDE SEQUENCE</scope>
</reference>
<evidence type="ECO:0000313" key="2">
    <source>
        <dbReference type="EnsemblMetazoa" id="XP_030849187"/>
    </source>
</evidence>
<reference evidence="2" key="2">
    <citation type="submission" date="2021-01" db="UniProtKB">
        <authorList>
            <consortium name="EnsemblMetazoa"/>
        </authorList>
    </citation>
    <scope>IDENTIFICATION</scope>
</reference>
<sequence length="160" mass="17669">MVSPTSMIEDITLSEGPAKEEKSFDQLKAEFSDMETRLPRSWQLKEQFSAAPRGSLGEEVATSVQEAAPSRPLVEELGPVSDGAARGSLGQEEADEESEMIKERKGDEYLTSEQEKQKEIEQKIWELAANAGSTLDRNETGGLNSELMRTLRSKYQGMGP</sequence>
<evidence type="ECO:0000313" key="3">
    <source>
        <dbReference type="Proteomes" id="UP000007110"/>
    </source>
</evidence>
<dbReference type="RefSeq" id="XP_030849187.1">
    <property type="nucleotide sequence ID" value="XM_030993327.1"/>
</dbReference>
<proteinExistence type="predicted"/>
<feature type="region of interest" description="Disordered" evidence="1">
    <location>
        <begin position="1"/>
        <end position="23"/>
    </location>
</feature>
<dbReference type="InParanoid" id="A0A7M7T2J0"/>
<accession>A0A7M7T2J0</accession>
<dbReference type="EnsemblMetazoa" id="XM_030993327">
    <property type="protein sequence ID" value="XP_030849187"/>
    <property type="gene ID" value="LOC115927438"/>
</dbReference>
<dbReference type="KEGG" id="spu:115927438"/>